<keyword evidence="12" id="KW-1185">Reference proteome</keyword>
<reference evidence="11" key="1">
    <citation type="submission" date="2016-04" db="EMBL/GenBank/DDBJ databases">
        <authorList>
            <person name="Evans L.H."/>
            <person name="Alamgir A."/>
            <person name="Owens N."/>
            <person name="Weber N.D."/>
            <person name="Virtaneva K."/>
            <person name="Barbian K."/>
            <person name="Babar A."/>
            <person name="Rosenke K."/>
        </authorList>
    </citation>
    <scope>NUCLEOTIDE SEQUENCE [LARGE SCALE GENOMIC DNA]</scope>
    <source>
        <strain evidence="11">CBS 101.48</strain>
    </source>
</reference>
<evidence type="ECO:0000313" key="11">
    <source>
        <dbReference type="EMBL" id="SAL97975.1"/>
    </source>
</evidence>
<feature type="compositionally biased region" description="Basic and acidic residues" evidence="9">
    <location>
        <begin position="16"/>
        <end position="41"/>
    </location>
</feature>
<evidence type="ECO:0000256" key="9">
    <source>
        <dbReference type="SAM" id="MobiDB-lite"/>
    </source>
</evidence>
<evidence type="ECO:0000256" key="7">
    <source>
        <dbReference type="ARBA" id="ARBA00023136"/>
    </source>
</evidence>
<gene>
    <name evidence="11" type="primary">ABSGL_03502.1 scaffold 4609</name>
</gene>
<keyword evidence="5 10" id="KW-1133">Transmembrane helix</keyword>
<sequence length="562" mass="62913">MAESSPHQNTAIDIGPRGDIEQDAHPAKQGERNIRFTDKHTTPHPSKQQPYRTSTDSASVSTKVAIEEPKKWKIKQVFTAIAQWFDRALRDHSNRYALQVAIAYTIGSLFVMVQSINKTFSNTVWVSFTIVMVLDNTVGGFLNLSIRRIVGTVVGGVAAMVGMTIIRVIFSTWNIGADFVLASYFFVQVFCIAKLKHRPALSNACSIGLLTTAVIGLSGYTDLIHNNITSSMTLASWRILCVILGIIIALISSLCVFPVQASRTMRTNIGEALEETADLFEKTADHYLDLKTPDSPSLTSTPAPSISVASILSRTPRALEEDQQPSTDDNHSDDDTDSKDPINDSCDKALKVLNKLQTEATRMQNVSSEYYLQLPLHLFRGHRERCRRDMLRAARYTQAINSMKRIVWPLVSYRLLLPLTQLSPHSSSAAERIVPTQSTLESFRDSLVVMRRLGAMLKDRQRRLREHPDWYTLQRLVNKGQSLIQIELAQLVQLSAKGTESSAPLDGLKLISYYGFLVRASMVWEGLNDMVDQLGPQWHSRRSSTTTLNPLEPTFVLDLSRH</sequence>
<feature type="compositionally biased region" description="Polar residues" evidence="9">
    <location>
        <begin position="1"/>
        <end position="11"/>
    </location>
</feature>
<evidence type="ECO:0000256" key="3">
    <source>
        <dbReference type="ARBA" id="ARBA00022448"/>
    </source>
</evidence>
<dbReference type="AlphaFoldDB" id="A0A168M5A0"/>
<dbReference type="EMBL" id="LT552047">
    <property type="protein sequence ID" value="SAL97975.1"/>
    <property type="molecule type" value="Genomic_DNA"/>
</dbReference>
<keyword evidence="4 10" id="KW-0812">Transmembrane</keyword>
<dbReference type="Proteomes" id="UP000078561">
    <property type="component" value="Unassembled WGS sequence"/>
</dbReference>
<feature type="transmembrane region" description="Helical" evidence="10">
    <location>
        <begin position="96"/>
        <end position="116"/>
    </location>
</feature>
<feature type="compositionally biased region" description="Polar residues" evidence="9">
    <location>
        <begin position="43"/>
        <end position="59"/>
    </location>
</feature>
<dbReference type="OMA" id="WTHDSIT"/>
<keyword evidence="7 10" id="KW-0472">Membrane</keyword>
<dbReference type="OrthoDB" id="68611at2759"/>
<dbReference type="GO" id="GO:0015743">
    <property type="term" value="P:malate transport"/>
    <property type="evidence" value="ECO:0007669"/>
    <property type="project" value="InterPro"/>
</dbReference>
<dbReference type="InterPro" id="IPR020966">
    <property type="entry name" value="ALMT"/>
</dbReference>
<name>A0A168M5A0_ABSGL</name>
<dbReference type="STRING" id="4829.A0A168M5A0"/>
<accession>A0A168M5A0</accession>
<protein>
    <submittedName>
        <fullName evidence="11">Uncharacterized protein</fullName>
    </submittedName>
</protein>
<feature type="transmembrane region" description="Helical" evidence="10">
    <location>
        <begin position="237"/>
        <end position="259"/>
    </location>
</feature>
<feature type="transmembrane region" description="Helical" evidence="10">
    <location>
        <begin position="122"/>
        <end position="142"/>
    </location>
</feature>
<dbReference type="InParanoid" id="A0A168M5A0"/>
<evidence type="ECO:0000256" key="8">
    <source>
        <dbReference type="ARBA" id="ARBA00023303"/>
    </source>
</evidence>
<evidence type="ECO:0000256" key="1">
    <source>
        <dbReference type="ARBA" id="ARBA00004141"/>
    </source>
</evidence>
<dbReference type="PANTHER" id="PTHR31086">
    <property type="entry name" value="ALUMINUM-ACTIVATED MALATE TRANSPORTER 10"/>
    <property type="match status" value="1"/>
</dbReference>
<evidence type="ECO:0000256" key="5">
    <source>
        <dbReference type="ARBA" id="ARBA00022989"/>
    </source>
</evidence>
<keyword evidence="8" id="KW-0407">Ion channel</keyword>
<feature type="transmembrane region" description="Helical" evidence="10">
    <location>
        <begin position="175"/>
        <end position="193"/>
    </location>
</feature>
<dbReference type="GO" id="GO:0034220">
    <property type="term" value="P:monoatomic ion transmembrane transport"/>
    <property type="evidence" value="ECO:0007669"/>
    <property type="project" value="UniProtKB-KW"/>
</dbReference>
<dbReference type="GO" id="GO:0016020">
    <property type="term" value="C:membrane"/>
    <property type="evidence" value="ECO:0007669"/>
    <property type="project" value="UniProtKB-SubCell"/>
</dbReference>
<feature type="region of interest" description="Disordered" evidence="9">
    <location>
        <begin position="317"/>
        <end position="344"/>
    </location>
</feature>
<feature type="transmembrane region" description="Helical" evidence="10">
    <location>
        <begin position="200"/>
        <end position="217"/>
    </location>
</feature>
<evidence type="ECO:0000256" key="2">
    <source>
        <dbReference type="ARBA" id="ARBA00007079"/>
    </source>
</evidence>
<comment type="subcellular location">
    <subcellularLocation>
        <location evidence="1">Membrane</location>
        <topology evidence="1">Multi-pass membrane protein</topology>
    </subcellularLocation>
</comment>
<evidence type="ECO:0000256" key="4">
    <source>
        <dbReference type="ARBA" id="ARBA00022692"/>
    </source>
</evidence>
<evidence type="ECO:0000256" key="6">
    <source>
        <dbReference type="ARBA" id="ARBA00023065"/>
    </source>
</evidence>
<organism evidence="11">
    <name type="scientific">Absidia glauca</name>
    <name type="common">Pin mould</name>
    <dbReference type="NCBI Taxonomy" id="4829"/>
    <lineage>
        <taxon>Eukaryota</taxon>
        <taxon>Fungi</taxon>
        <taxon>Fungi incertae sedis</taxon>
        <taxon>Mucoromycota</taxon>
        <taxon>Mucoromycotina</taxon>
        <taxon>Mucoromycetes</taxon>
        <taxon>Mucorales</taxon>
        <taxon>Cunninghamellaceae</taxon>
        <taxon>Absidia</taxon>
    </lineage>
</organism>
<evidence type="ECO:0000256" key="10">
    <source>
        <dbReference type="SAM" id="Phobius"/>
    </source>
</evidence>
<proteinExistence type="inferred from homology"/>
<dbReference type="Pfam" id="PF11744">
    <property type="entry name" value="ALMT"/>
    <property type="match status" value="1"/>
</dbReference>
<evidence type="ECO:0000313" key="12">
    <source>
        <dbReference type="Proteomes" id="UP000078561"/>
    </source>
</evidence>
<comment type="similarity">
    <text evidence="2">Belongs to the aromatic acid exporter (TC 2.A.85) family.</text>
</comment>
<feature type="region of interest" description="Disordered" evidence="9">
    <location>
        <begin position="1"/>
        <end position="59"/>
    </location>
</feature>
<keyword evidence="6" id="KW-0406">Ion transport</keyword>
<keyword evidence="3" id="KW-0813">Transport</keyword>
<feature type="transmembrane region" description="Helical" evidence="10">
    <location>
        <begin position="149"/>
        <end position="169"/>
    </location>
</feature>